<sequence>MLRMQKTRLPVWIAFLRGKEGFVTSLGMKSFAVRIQLELMAYLTLVVSVTMYCRDQQDCKVAAIFSVGAVYCPYEDTETELVRYVVNDAVIGIPVVLPTAVVLFDRSDV</sequence>
<proteinExistence type="predicted"/>
<evidence type="ECO:0000313" key="1">
    <source>
        <dbReference type="EMBL" id="KAJ3554694.1"/>
    </source>
</evidence>
<gene>
    <name evidence="1" type="ORF">NPX13_g10547</name>
</gene>
<dbReference type="EMBL" id="JANPWZ010003019">
    <property type="protein sequence ID" value="KAJ3554694.1"/>
    <property type="molecule type" value="Genomic_DNA"/>
</dbReference>
<dbReference type="Proteomes" id="UP001148614">
    <property type="component" value="Unassembled WGS sequence"/>
</dbReference>
<dbReference type="AlphaFoldDB" id="A0A9W8THW6"/>
<protein>
    <submittedName>
        <fullName evidence="1">Uncharacterized protein</fullName>
    </submittedName>
</protein>
<organism evidence="1 2">
    <name type="scientific">Xylaria arbuscula</name>
    <dbReference type="NCBI Taxonomy" id="114810"/>
    <lineage>
        <taxon>Eukaryota</taxon>
        <taxon>Fungi</taxon>
        <taxon>Dikarya</taxon>
        <taxon>Ascomycota</taxon>
        <taxon>Pezizomycotina</taxon>
        <taxon>Sordariomycetes</taxon>
        <taxon>Xylariomycetidae</taxon>
        <taxon>Xylariales</taxon>
        <taxon>Xylariaceae</taxon>
        <taxon>Xylaria</taxon>
    </lineage>
</organism>
<evidence type="ECO:0000313" key="2">
    <source>
        <dbReference type="Proteomes" id="UP001148614"/>
    </source>
</evidence>
<accession>A0A9W8THW6</accession>
<reference evidence="1" key="1">
    <citation type="submission" date="2022-07" db="EMBL/GenBank/DDBJ databases">
        <title>Genome Sequence of Xylaria arbuscula.</title>
        <authorList>
            <person name="Buettner E."/>
        </authorList>
    </citation>
    <scope>NUCLEOTIDE SEQUENCE</scope>
    <source>
        <strain evidence="1">VT107</strain>
    </source>
</reference>
<comment type="caution">
    <text evidence="1">The sequence shown here is derived from an EMBL/GenBank/DDBJ whole genome shotgun (WGS) entry which is preliminary data.</text>
</comment>
<keyword evidence="2" id="KW-1185">Reference proteome</keyword>
<name>A0A9W8THW6_9PEZI</name>